<evidence type="ECO:0000256" key="1">
    <source>
        <dbReference type="SAM" id="Coils"/>
    </source>
</evidence>
<sequence>MLNQHITDYLQYYVDSKKNPDHAVMLNGPWGSGKTWFIKEFVKDFTPTYQEVMKFFHVSLYGTKSIEDIDGELFRQAHPFLSSRSMIIGKAVAKGFMKGFLKIDLDGDGKEDFKIEPNDLKGAVTADDLEEIKPVLIFDDLERCPIDIIELLGYINHFVEIQGYKVIILAHEDALKKRWEKAKDGKTSHRYEEIKEKLVGKTFTVEPNVSAAISSFVDDIEHEKSKVICKKNIEAIEIIFNESTYNNLRHIKRGIWDYSLFVNTISDNATIMANDDFLSDMLNLFLIYTIEARKGIMKTMHDITNPLIQVMMEKYRDEKPSEVSTALKKYSIVNAENALIRSEIWDFLLFSKNAVSISTVEESILSTFYFYNESTPAWKRLWRYYDLEDSEFRELKKIVEIQFSECDFECPQILLHVFGIFLQLNKENLIKLDKQELVSRANMNVDILLQRGLLYTKDVLSNEYLAFKLDRGWDGLGYHCVESELFINVWNYIKAQLLVGKQSFLEEKSKYLSVLMAKDPNAFLQLIVHTNYGENHFFDKPVLQYICPVEFARCFANLSNAGKMSIHSAISLRYEAFRVDALVEEAEWLENVRREIEKESIKYQNEVSSIHFATMNNYIDNSLRDLKEAKEKAASLTTPHT</sequence>
<proteinExistence type="predicted"/>
<evidence type="ECO:0000313" key="4">
    <source>
        <dbReference type="Proteomes" id="UP000192906"/>
    </source>
</evidence>
<dbReference type="Gene3D" id="3.40.50.300">
    <property type="entry name" value="P-loop containing nucleotide triphosphate hydrolases"/>
    <property type="match status" value="1"/>
</dbReference>
<dbReference type="Proteomes" id="UP000192906">
    <property type="component" value="Unassembled WGS sequence"/>
</dbReference>
<feature type="coiled-coil region" evidence="1">
    <location>
        <begin position="579"/>
        <end position="606"/>
    </location>
</feature>
<dbReference type="InterPro" id="IPR011646">
    <property type="entry name" value="KAP_P-loop"/>
</dbReference>
<protein>
    <submittedName>
        <fullName evidence="3">KAP family P-loop domain-containing protein</fullName>
    </submittedName>
</protein>
<name>A0A1X7EKZ6_9BACT</name>
<dbReference type="EMBL" id="FWZU01000005">
    <property type="protein sequence ID" value="SMF35619.1"/>
    <property type="molecule type" value="Genomic_DNA"/>
</dbReference>
<dbReference type="Pfam" id="PF07693">
    <property type="entry name" value="KAP_NTPase"/>
    <property type="match status" value="1"/>
</dbReference>
<dbReference type="SUPFAM" id="SSF52540">
    <property type="entry name" value="P-loop containing nucleoside triphosphate hydrolases"/>
    <property type="match status" value="1"/>
</dbReference>
<accession>A0A1X7EKZ6</accession>
<evidence type="ECO:0000259" key="2">
    <source>
        <dbReference type="Pfam" id="PF07693"/>
    </source>
</evidence>
<keyword evidence="4" id="KW-1185">Reference proteome</keyword>
<gene>
    <name evidence="3" type="ORF">SAMN06295933_3100</name>
</gene>
<organism evidence="3 4">
    <name type="scientific">Desulfovibrio gilichinskyi</name>
    <dbReference type="NCBI Taxonomy" id="1519643"/>
    <lineage>
        <taxon>Bacteria</taxon>
        <taxon>Pseudomonadati</taxon>
        <taxon>Thermodesulfobacteriota</taxon>
        <taxon>Desulfovibrionia</taxon>
        <taxon>Desulfovibrionales</taxon>
        <taxon>Desulfovibrionaceae</taxon>
        <taxon>Desulfovibrio</taxon>
    </lineage>
</organism>
<evidence type="ECO:0000313" key="3">
    <source>
        <dbReference type="EMBL" id="SMF35619.1"/>
    </source>
</evidence>
<reference evidence="4" key="1">
    <citation type="submission" date="2017-04" db="EMBL/GenBank/DDBJ databases">
        <authorList>
            <person name="Varghese N."/>
            <person name="Submissions S."/>
        </authorList>
    </citation>
    <scope>NUCLEOTIDE SEQUENCE [LARGE SCALE GENOMIC DNA]</scope>
    <source>
        <strain evidence="4">K3S</strain>
    </source>
</reference>
<dbReference type="RefSeq" id="WP_085103833.1">
    <property type="nucleotide sequence ID" value="NZ_FWZU01000005.1"/>
</dbReference>
<dbReference type="STRING" id="1519643.SAMN06295933_3100"/>
<dbReference type="OrthoDB" id="88903at2"/>
<feature type="domain" description="KAP NTPase" evidence="2">
    <location>
        <begin position="7"/>
        <end position="257"/>
    </location>
</feature>
<dbReference type="InterPro" id="IPR027417">
    <property type="entry name" value="P-loop_NTPase"/>
</dbReference>
<dbReference type="AlphaFoldDB" id="A0A1X7EKZ6"/>
<keyword evidence="1" id="KW-0175">Coiled coil</keyword>